<evidence type="ECO:0000256" key="1">
    <source>
        <dbReference type="SAM" id="MobiDB-lite"/>
    </source>
</evidence>
<evidence type="ECO:0000313" key="3">
    <source>
        <dbReference type="EMBL" id="OSX81282.1"/>
    </source>
</evidence>
<keyword evidence="2" id="KW-0812">Transmembrane</keyword>
<keyword evidence="4" id="KW-1185">Reference proteome</keyword>
<sequence>MIHTLICLARSRSPIRGRCVTTPTASYPSLCPPRPLSPTRPPSPPHVSPSSLPTISLLARHLFRITGRCPPLGRCPPPSPGIRRWLRTSSCLRLLCTLLWLALVVFCLAANSVRLLQWHWGKCRVWRGVAGVKGLKGVQGWWRCRGCGIGGVCGGAGVEG</sequence>
<feature type="region of interest" description="Disordered" evidence="1">
    <location>
        <begin position="30"/>
        <end position="51"/>
    </location>
</feature>
<name>A0A1X6PKA8_PORUM</name>
<keyword evidence="2" id="KW-0472">Membrane</keyword>
<evidence type="ECO:0000256" key="2">
    <source>
        <dbReference type="SAM" id="Phobius"/>
    </source>
</evidence>
<organism evidence="3 4">
    <name type="scientific">Porphyra umbilicalis</name>
    <name type="common">Purple laver</name>
    <name type="synonym">Red alga</name>
    <dbReference type="NCBI Taxonomy" id="2786"/>
    <lineage>
        <taxon>Eukaryota</taxon>
        <taxon>Rhodophyta</taxon>
        <taxon>Bangiophyceae</taxon>
        <taxon>Bangiales</taxon>
        <taxon>Bangiaceae</taxon>
        <taxon>Porphyra</taxon>
    </lineage>
</organism>
<protein>
    <submittedName>
        <fullName evidence="3">Uncharacterized protein</fullName>
    </submittedName>
</protein>
<reference evidence="3 4" key="1">
    <citation type="submission" date="2017-03" db="EMBL/GenBank/DDBJ databases">
        <title>WGS assembly of Porphyra umbilicalis.</title>
        <authorList>
            <person name="Brawley S.H."/>
            <person name="Blouin N.A."/>
            <person name="Ficko-Blean E."/>
            <person name="Wheeler G.L."/>
            <person name="Lohr M."/>
            <person name="Goodson H.V."/>
            <person name="Jenkins J.W."/>
            <person name="Blaby-Haas C.E."/>
            <person name="Helliwell K.E."/>
            <person name="Chan C."/>
            <person name="Marriage T."/>
            <person name="Bhattacharya D."/>
            <person name="Klein A.S."/>
            <person name="Badis Y."/>
            <person name="Brodie J."/>
            <person name="Cao Y."/>
            <person name="Collen J."/>
            <person name="Dittami S.M."/>
            <person name="Gachon C.M."/>
            <person name="Green B.R."/>
            <person name="Karpowicz S."/>
            <person name="Kim J.W."/>
            <person name="Kudahl U."/>
            <person name="Lin S."/>
            <person name="Michel G."/>
            <person name="Mittag M."/>
            <person name="Olson B.J."/>
            <person name="Pangilinan J."/>
            <person name="Peng Y."/>
            <person name="Qiu H."/>
            <person name="Shu S."/>
            <person name="Singer J.T."/>
            <person name="Smith A.G."/>
            <person name="Sprecher B.N."/>
            <person name="Wagner V."/>
            <person name="Wang W."/>
            <person name="Wang Z.-Y."/>
            <person name="Yan J."/>
            <person name="Yarish C."/>
            <person name="Zoeuner-Riek S."/>
            <person name="Zhuang Y."/>
            <person name="Zou Y."/>
            <person name="Lindquist E.A."/>
            <person name="Grimwood J."/>
            <person name="Barry K."/>
            <person name="Rokhsar D.S."/>
            <person name="Schmutz J."/>
            <person name="Stiller J.W."/>
            <person name="Grossman A.R."/>
            <person name="Prochnik S.E."/>
        </authorList>
    </citation>
    <scope>NUCLEOTIDE SEQUENCE [LARGE SCALE GENOMIC DNA]</scope>
    <source>
        <strain evidence="3">4086291</strain>
    </source>
</reference>
<evidence type="ECO:0000313" key="4">
    <source>
        <dbReference type="Proteomes" id="UP000218209"/>
    </source>
</evidence>
<feature type="compositionally biased region" description="Pro residues" evidence="1">
    <location>
        <begin position="30"/>
        <end position="47"/>
    </location>
</feature>
<accession>A0A1X6PKA8</accession>
<keyword evidence="2" id="KW-1133">Transmembrane helix</keyword>
<gene>
    <name evidence="3" type="ORF">BU14_0022s0003</name>
</gene>
<dbReference type="Proteomes" id="UP000218209">
    <property type="component" value="Unassembled WGS sequence"/>
</dbReference>
<dbReference type="EMBL" id="KV918763">
    <property type="protein sequence ID" value="OSX81282.1"/>
    <property type="molecule type" value="Genomic_DNA"/>
</dbReference>
<feature type="transmembrane region" description="Helical" evidence="2">
    <location>
        <begin position="91"/>
        <end position="111"/>
    </location>
</feature>
<dbReference type="AlphaFoldDB" id="A0A1X6PKA8"/>
<proteinExistence type="predicted"/>